<organism evidence="2 3">
    <name type="scientific">Legionella pneumophila</name>
    <dbReference type="NCBI Taxonomy" id="446"/>
    <lineage>
        <taxon>Bacteria</taxon>
        <taxon>Pseudomonadati</taxon>
        <taxon>Pseudomonadota</taxon>
        <taxon>Gammaproteobacteria</taxon>
        <taxon>Legionellales</taxon>
        <taxon>Legionellaceae</taxon>
        <taxon>Legionella</taxon>
    </lineage>
</organism>
<evidence type="ECO:0008006" key="4">
    <source>
        <dbReference type="Google" id="ProtNLM"/>
    </source>
</evidence>
<gene>
    <name evidence="2" type="ORF">C3928_02830</name>
</gene>
<feature type="transmembrane region" description="Helical" evidence="1">
    <location>
        <begin position="23"/>
        <end position="42"/>
    </location>
</feature>
<keyword evidence="1" id="KW-0812">Transmembrane</keyword>
<evidence type="ECO:0000256" key="1">
    <source>
        <dbReference type="SAM" id="Phobius"/>
    </source>
</evidence>
<comment type="caution">
    <text evidence="2">The sequence shown here is derived from an EMBL/GenBank/DDBJ whole genome shotgun (WGS) entry which is preliminary data.</text>
</comment>
<keyword evidence="1" id="KW-0472">Membrane</keyword>
<keyword evidence="1" id="KW-1133">Transmembrane helix</keyword>
<feature type="transmembrane region" description="Helical" evidence="1">
    <location>
        <begin position="150"/>
        <end position="168"/>
    </location>
</feature>
<reference evidence="2 3" key="1">
    <citation type="submission" date="2018-02" db="EMBL/GenBank/DDBJ databases">
        <title>Draft genome sequences of four Legionella pneumophila clinical strains isolated in Ontario.</title>
        <authorList>
            <person name="Fortuna A."/>
            <person name="Ramnarine R."/>
            <person name="Li A."/>
            <person name="Frantz C."/>
            <person name="Mallo G."/>
        </authorList>
    </citation>
    <scope>NUCLEOTIDE SEQUENCE [LARGE SCALE GENOMIC DNA]</scope>
    <source>
        <strain evidence="2 3">LG61</strain>
    </source>
</reference>
<feature type="transmembrane region" description="Helical" evidence="1">
    <location>
        <begin position="97"/>
        <end position="114"/>
    </location>
</feature>
<evidence type="ECO:0000313" key="3">
    <source>
        <dbReference type="Proteomes" id="UP000239239"/>
    </source>
</evidence>
<accession>A0A2S6F5S7</accession>
<dbReference type="OrthoDB" id="5653967at2"/>
<dbReference type="Proteomes" id="UP000239239">
    <property type="component" value="Unassembled WGS sequence"/>
</dbReference>
<sequence length="312" mass="36906">MLMSMSKFIEWVEQVDPYAVQRIALYKSLFIATIMAYVYWVFRPTNFTAFFSPFLLVRFYESPSLASFKEKEHFLIFIGVVVILLSTSFYLVYPFRVVFFFFSVIALTSVYFYVLKKYLSLKNVTMLIVASGATILSTEPPANCQIVYDIIGSSALSMIAIFICLRFFPNQYLRVWKRAMAKFIQSLELDIEKSFSHRGLRFMQEEMINLSVIRQYRRLIPKKYMIFTQKISINIRNIQFSLDNLYYEGENQAFWHEVKENLYRLRCAIKANTSCDDPIMSILPETKLQQYVMRCLQQAFSKWNQLCIILQH</sequence>
<evidence type="ECO:0000313" key="2">
    <source>
        <dbReference type="EMBL" id="PPK32782.1"/>
    </source>
</evidence>
<feature type="transmembrane region" description="Helical" evidence="1">
    <location>
        <begin position="74"/>
        <end position="91"/>
    </location>
</feature>
<dbReference type="EMBL" id="PQWY01000004">
    <property type="protein sequence ID" value="PPK32782.1"/>
    <property type="molecule type" value="Genomic_DNA"/>
</dbReference>
<feature type="transmembrane region" description="Helical" evidence="1">
    <location>
        <begin position="121"/>
        <end position="138"/>
    </location>
</feature>
<proteinExistence type="predicted"/>
<protein>
    <recommendedName>
        <fullName evidence="4">FUSC family protein</fullName>
    </recommendedName>
</protein>
<dbReference type="AlphaFoldDB" id="A0A2S6F5S7"/>
<name>A0A2S6F5S7_LEGPN</name>